<dbReference type="PROSITE" id="PS50173">
    <property type="entry name" value="UMUC"/>
    <property type="match status" value="1"/>
</dbReference>
<dbReference type="Pfam" id="PF13438">
    <property type="entry name" value="DUF4113"/>
    <property type="match status" value="1"/>
</dbReference>
<dbReference type="Gene3D" id="1.10.150.20">
    <property type="entry name" value="5' to 3' exonuclease, C-terminal subdomain"/>
    <property type="match status" value="1"/>
</dbReference>
<dbReference type="Proteomes" id="UP000291236">
    <property type="component" value="Chromosome"/>
</dbReference>
<evidence type="ECO:0000313" key="8">
    <source>
        <dbReference type="Proteomes" id="UP000291236"/>
    </source>
</evidence>
<dbReference type="InterPro" id="IPR017961">
    <property type="entry name" value="DNA_pol_Y-fam_little_finger"/>
</dbReference>
<evidence type="ECO:0000256" key="2">
    <source>
        <dbReference type="ARBA" id="ARBA00022763"/>
    </source>
</evidence>
<dbReference type="InterPro" id="IPR043502">
    <property type="entry name" value="DNA/RNA_pol_sf"/>
</dbReference>
<evidence type="ECO:0000256" key="1">
    <source>
        <dbReference type="ARBA" id="ARBA00010945"/>
    </source>
</evidence>
<dbReference type="KEGG" id="sbf:JCM31447_14930"/>
<keyword evidence="2" id="KW-0227">DNA damage</keyword>
<gene>
    <name evidence="7" type="ORF">JCM31447_14930</name>
</gene>
<feature type="domain" description="UmuC" evidence="6">
    <location>
        <begin position="2"/>
        <end position="186"/>
    </location>
</feature>
<dbReference type="InterPro" id="IPR001126">
    <property type="entry name" value="UmuC"/>
</dbReference>
<dbReference type="InterPro" id="IPR025188">
    <property type="entry name" value="DUF4113"/>
</dbReference>
<dbReference type="Gene3D" id="3.40.1170.60">
    <property type="match status" value="1"/>
</dbReference>
<dbReference type="EMBL" id="AP019368">
    <property type="protein sequence ID" value="BBH53050.1"/>
    <property type="molecule type" value="Genomic_DNA"/>
</dbReference>
<keyword evidence="3" id="KW-0741">SOS mutagenesis</keyword>
<accession>A0A4P2VMF7</accession>
<keyword evidence="5" id="KW-0742">SOS response</keyword>
<dbReference type="InterPro" id="IPR043128">
    <property type="entry name" value="Rev_trsase/Diguanyl_cyclase"/>
</dbReference>
<dbReference type="GO" id="GO:0042276">
    <property type="term" value="P:error-prone translesion synthesis"/>
    <property type="evidence" value="ECO:0007669"/>
    <property type="project" value="TreeGrafter"/>
</dbReference>
<dbReference type="Pfam" id="PF11799">
    <property type="entry name" value="IMS_C"/>
    <property type="match status" value="1"/>
</dbReference>
<dbReference type="CDD" id="cd01700">
    <property type="entry name" value="PolY_Pol_V_umuC"/>
    <property type="match status" value="1"/>
</dbReference>
<evidence type="ECO:0000313" key="7">
    <source>
        <dbReference type="EMBL" id="BBH53050.1"/>
    </source>
</evidence>
<name>A0A4P2VMF7_FLUSA</name>
<evidence type="ECO:0000256" key="5">
    <source>
        <dbReference type="ARBA" id="ARBA00023236"/>
    </source>
</evidence>
<organism evidence="7 8">
    <name type="scientific">Fluviispira sanaruensis</name>
    <dbReference type="NCBI Taxonomy" id="2493639"/>
    <lineage>
        <taxon>Bacteria</taxon>
        <taxon>Pseudomonadati</taxon>
        <taxon>Bdellovibrionota</taxon>
        <taxon>Oligoflexia</taxon>
        <taxon>Silvanigrellales</taxon>
        <taxon>Silvanigrellaceae</taxon>
        <taxon>Fluviispira</taxon>
    </lineage>
</organism>
<dbReference type="GO" id="GO:0009432">
    <property type="term" value="P:SOS response"/>
    <property type="evidence" value="ECO:0007669"/>
    <property type="project" value="UniProtKB-KW"/>
</dbReference>
<dbReference type="SUPFAM" id="SSF56672">
    <property type="entry name" value="DNA/RNA polymerases"/>
    <property type="match status" value="1"/>
</dbReference>
<dbReference type="AlphaFoldDB" id="A0A4P2VMF7"/>
<evidence type="ECO:0000256" key="4">
    <source>
        <dbReference type="ARBA" id="ARBA00023204"/>
    </source>
</evidence>
<dbReference type="Pfam" id="PF00817">
    <property type="entry name" value="IMS"/>
    <property type="match status" value="1"/>
</dbReference>
<evidence type="ECO:0000259" key="6">
    <source>
        <dbReference type="PROSITE" id="PS50173"/>
    </source>
</evidence>
<dbReference type="GO" id="GO:0005829">
    <property type="term" value="C:cytosol"/>
    <property type="evidence" value="ECO:0007669"/>
    <property type="project" value="TreeGrafter"/>
</dbReference>
<sequence length="417" mass="47748">MISLIDGNNFYVSCERVFNPKLRNKPVVVLSNNDGCVVSRSDEAKKLGIKMGQPFFEIKPFIKKHDIKYFSSNYSLYGDMSARIIKTLEQFSPEIEMYSIDEAFIDLSHVSQEKLHEFGWKIKNTVYQHTGIPCGIGISFTKSLAKVANKIAKKSAKAKGVLALYEQSHITEALKRTEIGDLWGIGRKYAKKLKENGVNSALEYRNLEIDWLRKNLTINGVHLAQELHGISCLDLELFHEPKKSITVSRSFGRAQSDFNDIFSALANHTAVACRKLRQEGLEAQYFCIYLATSYHKENFFSDSINIRLPYYTSFTPEYLKYGLIALKKIFKENKMYKKCGILLFDLKSKSTLPSHLFDFRNLEQENALISTIDQINNRNGASSINFADLFINKNWTPQRAHVSKKYTTNLNELILAR</sequence>
<dbReference type="PANTHER" id="PTHR11076">
    <property type="entry name" value="DNA REPAIR POLYMERASE UMUC / TRANSFERASE FAMILY MEMBER"/>
    <property type="match status" value="1"/>
</dbReference>
<dbReference type="OrthoDB" id="9808813at2"/>
<dbReference type="GO" id="GO:0003887">
    <property type="term" value="F:DNA-directed DNA polymerase activity"/>
    <property type="evidence" value="ECO:0007669"/>
    <property type="project" value="TreeGrafter"/>
</dbReference>
<proteinExistence type="inferred from homology"/>
<protein>
    <submittedName>
        <fullName evidence="7">SOS mutagenesis and repair protein UmuC</fullName>
    </submittedName>
</protein>
<dbReference type="GO" id="GO:0003684">
    <property type="term" value="F:damaged DNA binding"/>
    <property type="evidence" value="ECO:0007669"/>
    <property type="project" value="InterPro"/>
</dbReference>
<dbReference type="Gene3D" id="3.30.70.270">
    <property type="match status" value="1"/>
</dbReference>
<dbReference type="GO" id="GO:0006281">
    <property type="term" value="P:DNA repair"/>
    <property type="evidence" value="ECO:0007669"/>
    <property type="project" value="UniProtKB-KW"/>
</dbReference>
<dbReference type="RefSeq" id="WP_130608135.1">
    <property type="nucleotide sequence ID" value="NZ_AP019368.1"/>
</dbReference>
<evidence type="ECO:0000256" key="3">
    <source>
        <dbReference type="ARBA" id="ARBA00023199"/>
    </source>
</evidence>
<keyword evidence="4" id="KW-0234">DNA repair</keyword>
<keyword evidence="8" id="KW-1185">Reference proteome</keyword>
<dbReference type="InterPro" id="IPR050116">
    <property type="entry name" value="DNA_polymerase-Y"/>
</dbReference>
<reference evidence="7 8" key="1">
    <citation type="submission" date="2018-12" db="EMBL/GenBank/DDBJ databases">
        <title>Rubrispira sanarue gen. nov., sp., nov., a member of the order Silvanigrellales, isolated from a brackish lake in Hamamatsu Japan.</title>
        <authorList>
            <person name="Maejima Y."/>
            <person name="Iino T."/>
            <person name="Muraguchi Y."/>
            <person name="Fukuda K."/>
            <person name="Nojiri H."/>
            <person name="Ohkuma M."/>
            <person name="Moriuchi R."/>
            <person name="Dohra H."/>
            <person name="Kimbara K."/>
            <person name="Shintani M."/>
        </authorList>
    </citation>
    <scope>NUCLEOTIDE SEQUENCE [LARGE SCALE GENOMIC DNA]</scope>
    <source>
        <strain evidence="7 8">RF1110005</strain>
    </source>
</reference>
<dbReference type="PANTHER" id="PTHR11076:SF34">
    <property type="entry name" value="PROTEIN UMUC"/>
    <property type="match status" value="1"/>
</dbReference>
<comment type="similarity">
    <text evidence="1">Belongs to the DNA polymerase type-Y family.</text>
</comment>